<evidence type="ECO:0000313" key="1">
    <source>
        <dbReference type="EMBL" id="MDC9591952.1"/>
    </source>
</evidence>
<feature type="non-terminal residue" evidence="1">
    <location>
        <position position="1"/>
    </location>
</feature>
<name>A0ABT5LLF4_9GAMM</name>
<dbReference type="Proteomes" id="UP001217178">
    <property type="component" value="Unassembled WGS sequence"/>
</dbReference>
<protein>
    <submittedName>
        <fullName evidence="1">IS3 family transposase</fullName>
    </submittedName>
</protein>
<organism evidence="1 2">
    <name type="scientific">Xenorhabdus yunnanensis</name>
    <dbReference type="NCBI Taxonomy" id="3025878"/>
    <lineage>
        <taxon>Bacteria</taxon>
        <taxon>Pseudomonadati</taxon>
        <taxon>Pseudomonadota</taxon>
        <taxon>Gammaproteobacteria</taxon>
        <taxon>Enterobacterales</taxon>
        <taxon>Morganellaceae</taxon>
        <taxon>Xenorhabdus</taxon>
    </lineage>
</organism>
<accession>A0ABT5LLF4</accession>
<dbReference type="EMBL" id="JAQRFI010000329">
    <property type="protein sequence ID" value="MDC9591952.1"/>
    <property type="molecule type" value="Genomic_DNA"/>
</dbReference>
<reference evidence="1 2" key="1">
    <citation type="submission" date="2023-02" db="EMBL/GenBank/DDBJ databases">
        <title>Entomopathogenic bacteria.</title>
        <authorList>
            <person name="Machado R.A."/>
        </authorList>
    </citation>
    <scope>NUCLEOTIDE SEQUENCE [LARGE SCALE GENOMIC DNA]</scope>
    <source>
        <strain evidence="1 2">XENO-10</strain>
    </source>
</reference>
<gene>
    <name evidence="1" type="ORF">PSI23_22470</name>
</gene>
<feature type="non-terminal residue" evidence="1">
    <location>
        <position position="74"/>
    </location>
</feature>
<sequence>ENGEGDLKEGERLLCERTAVRCWFIKEHAEQFPICQLCRVMKVSRSTFYAWQAKPVRLLSDEQQALHRKATALF</sequence>
<proteinExistence type="predicted"/>
<evidence type="ECO:0000313" key="2">
    <source>
        <dbReference type="Proteomes" id="UP001217178"/>
    </source>
</evidence>
<keyword evidence="2" id="KW-1185">Reference proteome</keyword>
<comment type="caution">
    <text evidence="1">The sequence shown here is derived from an EMBL/GenBank/DDBJ whole genome shotgun (WGS) entry which is preliminary data.</text>
</comment>